<evidence type="ECO:0000313" key="1">
    <source>
        <dbReference type="EMBL" id="GHG05432.1"/>
    </source>
</evidence>
<organism evidence="1 2">
    <name type="scientific">Thalassotalea marina</name>
    <dbReference type="NCBI Taxonomy" id="1673741"/>
    <lineage>
        <taxon>Bacteria</taxon>
        <taxon>Pseudomonadati</taxon>
        <taxon>Pseudomonadota</taxon>
        <taxon>Gammaproteobacteria</taxon>
        <taxon>Alteromonadales</taxon>
        <taxon>Colwelliaceae</taxon>
        <taxon>Thalassotalea</taxon>
    </lineage>
</organism>
<proteinExistence type="predicted"/>
<keyword evidence="2" id="KW-1185">Reference proteome</keyword>
<accession>A0A919EPU9</accession>
<dbReference type="Proteomes" id="UP000623842">
    <property type="component" value="Unassembled WGS sequence"/>
</dbReference>
<comment type="caution">
    <text evidence="1">The sequence shown here is derived from an EMBL/GenBank/DDBJ whole genome shotgun (WGS) entry which is preliminary data.</text>
</comment>
<dbReference type="InterPro" id="IPR036249">
    <property type="entry name" value="Thioredoxin-like_sf"/>
</dbReference>
<dbReference type="RefSeq" id="WP_189774129.1">
    <property type="nucleotide sequence ID" value="NZ_BNCK01000011.1"/>
</dbReference>
<dbReference type="AlphaFoldDB" id="A0A919EPU9"/>
<evidence type="ECO:0008006" key="3">
    <source>
        <dbReference type="Google" id="ProtNLM"/>
    </source>
</evidence>
<evidence type="ECO:0000313" key="2">
    <source>
        <dbReference type="Proteomes" id="UP000623842"/>
    </source>
</evidence>
<dbReference type="SUPFAM" id="SSF52833">
    <property type="entry name" value="Thioredoxin-like"/>
    <property type="match status" value="1"/>
</dbReference>
<reference evidence="1" key="2">
    <citation type="submission" date="2020-09" db="EMBL/GenBank/DDBJ databases">
        <authorList>
            <person name="Sun Q."/>
            <person name="Kim S."/>
        </authorList>
    </citation>
    <scope>NUCLEOTIDE SEQUENCE</scope>
    <source>
        <strain evidence="1">KCTC 42731</strain>
    </source>
</reference>
<dbReference type="Gene3D" id="3.40.30.10">
    <property type="entry name" value="Glutaredoxin"/>
    <property type="match status" value="1"/>
</dbReference>
<dbReference type="EMBL" id="BNCK01000011">
    <property type="protein sequence ID" value="GHG05432.1"/>
    <property type="molecule type" value="Genomic_DNA"/>
</dbReference>
<protein>
    <recommendedName>
        <fullName evidence="3">Thioredoxin domain-containing protein</fullName>
    </recommendedName>
</protein>
<sequence>MKTISLIATLVLLCLQFNVLANDKIFERIEFKQDVFGATHHIAASAGTKPVILVFFEPYTGYGLAQANTLYADFNDDFTFYGIAPAMNSTADIVANAAQQHQVTFGVFFDENNVISRQLKAWQHPSFIVFDSEGKQLSGALMSVNEITQFIKTLRK</sequence>
<gene>
    <name evidence="1" type="ORF">GCM10017161_38800</name>
</gene>
<name>A0A919EPU9_9GAMM</name>
<reference evidence="1" key="1">
    <citation type="journal article" date="2014" name="Int. J. Syst. Evol. Microbiol.">
        <title>Complete genome sequence of Corynebacterium casei LMG S-19264T (=DSM 44701T), isolated from a smear-ripened cheese.</title>
        <authorList>
            <consortium name="US DOE Joint Genome Institute (JGI-PGF)"/>
            <person name="Walter F."/>
            <person name="Albersmeier A."/>
            <person name="Kalinowski J."/>
            <person name="Ruckert C."/>
        </authorList>
    </citation>
    <scope>NUCLEOTIDE SEQUENCE</scope>
    <source>
        <strain evidence="1">KCTC 42731</strain>
    </source>
</reference>